<accession>A0AAV6UZP8</accession>
<evidence type="ECO:0000313" key="7">
    <source>
        <dbReference type="EMBL" id="KAG8189178.1"/>
    </source>
</evidence>
<dbReference type="PANTHER" id="PTHR10041:SF5">
    <property type="entry name" value="LEUCINE-RICH COLIPASE-LIKE PROTEIN 1"/>
    <property type="match status" value="1"/>
</dbReference>
<evidence type="ECO:0000256" key="2">
    <source>
        <dbReference type="ARBA" id="ARBA00022525"/>
    </source>
</evidence>
<dbReference type="Proteomes" id="UP000827092">
    <property type="component" value="Unassembled WGS sequence"/>
</dbReference>
<dbReference type="EMBL" id="JAFNEN010000219">
    <property type="protein sequence ID" value="KAG8189178.1"/>
    <property type="molecule type" value="Genomic_DNA"/>
</dbReference>
<keyword evidence="5" id="KW-0732">Signal</keyword>
<evidence type="ECO:0000256" key="4">
    <source>
        <dbReference type="SAM" id="MobiDB-lite"/>
    </source>
</evidence>
<gene>
    <name evidence="7" type="ORF">JTE90_013712</name>
</gene>
<feature type="region of interest" description="Disordered" evidence="4">
    <location>
        <begin position="111"/>
        <end position="131"/>
    </location>
</feature>
<dbReference type="GO" id="GO:0008047">
    <property type="term" value="F:enzyme activator activity"/>
    <property type="evidence" value="ECO:0007669"/>
    <property type="project" value="InterPro"/>
</dbReference>
<keyword evidence="3" id="KW-1015">Disulfide bond</keyword>
<dbReference type="PANTHER" id="PTHR10041">
    <property type="entry name" value="COLIPASE"/>
    <property type="match status" value="1"/>
</dbReference>
<evidence type="ECO:0000256" key="5">
    <source>
        <dbReference type="SAM" id="SignalP"/>
    </source>
</evidence>
<comment type="subcellular location">
    <subcellularLocation>
        <location evidence="1">Secreted</location>
    </subcellularLocation>
</comment>
<dbReference type="GO" id="GO:0007586">
    <property type="term" value="P:digestion"/>
    <property type="evidence" value="ECO:0007669"/>
    <property type="project" value="InterPro"/>
</dbReference>
<feature type="chain" id="PRO_5043955764" description="Prokineticin domain-containing protein" evidence="5">
    <location>
        <begin position="20"/>
        <end position="131"/>
    </location>
</feature>
<reference evidence="7 8" key="1">
    <citation type="journal article" date="2022" name="Nat. Ecol. Evol.">
        <title>A masculinizing supergene underlies an exaggerated male reproductive morph in a spider.</title>
        <authorList>
            <person name="Hendrickx F."/>
            <person name="De Corte Z."/>
            <person name="Sonet G."/>
            <person name="Van Belleghem S.M."/>
            <person name="Kostlbacher S."/>
            <person name="Vangestel C."/>
        </authorList>
    </citation>
    <scope>NUCLEOTIDE SEQUENCE [LARGE SCALE GENOMIC DNA]</scope>
    <source>
        <strain evidence="7">W744_W776</strain>
    </source>
</reference>
<keyword evidence="8" id="KW-1185">Reference proteome</keyword>
<feature type="compositionally biased region" description="Acidic residues" evidence="4">
    <location>
        <begin position="122"/>
        <end position="131"/>
    </location>
</feature>
<organism evidence="7 8">
    <name type="scientific">Oedothorax gibbosus</name>
    <dbReference type="NCBI Taxonomy" id="931172"/>
    <lineage>
        <taxon>Eukaryota</taxon>
        <taxon>Metazoa</taxon>
        <taxon>Ecdysozoa</taxon>
        <taxon>Arthropoda</taxon>
        <taxon>Chelicerata</taxon>
        <taxon>Arachnida</taxon>
        <taxon>Araneae</taxon>
        <taxon>Araneomorphae</taxon>
        <taxon>Entelegynae</taxon>
        <taxon>Araneoidea</taxon>
        <taxon>Linyphiidae</taxon>
        <taxon>Erigoninae</taxon>
        <taxon>Oedothorax</taxon>
    </lineage>
</organism>
<dbReference type="Gene3D" id="2.10.80.10">
    <property type="entry name" value="Lipase, subunit A"/>
    <property type="match status" value="1"/>
</dbReference>
<proteinExistence type="predicted"/>
<dbReference type="GO" id="GO:0005576">
    <property type="term" value="C:extracellular region"/>
    <property type="evidence" value="ECO:0007669"/>
    <property type="project" value="UniProtKB-SubCell"/>
</dbReference>
<dbReference type="AlphaFoldDB" id="A0AAV6UZP8"/>
<dbReference type="InterPro" id="IPR023569">
    <property type="entry name" value="Prokineticin_domain"/>
</dbReference>
<comment type="caution">
    <text evidence="7">The sequence shown here is derived from an EMBL/GenBank/DDBJ whole genome shotgun (WGS) entry which is preliminary data.</text>
</comment>
<evidence type="ECO:0000259" key="6">
    <source>
        <dbReference type="Pfam" id="PF06607"/>
    </source>
</evidence>
<feature type="domain" description="Prokineticin" evidence="6">
    <location>
        <begin position="8"/>
        <end position="93"/>
    </location>
</feature>
<name>A0AAV6UZP8_9ARAC</name>
<evidence type="ECO:0000313" key="8">
    <source>
        <dbReference type="Proteomes" id="UP000827092"/>
    </source>
</evidence>
<dbReference type="Pfam" id="PF06607">
    <property type="entry name" value="Prokineticin"/>
    <property type="match status" value="1"/>
</dbReference>
<keyword evidence="2" id="KW-0964">Secreted</keyword>
<dbReference type="GO" id="GO:0016042">
    <property type="term" value="P:lipid catabolic process"/>
    <property type="evidence" value="ECO:0007669"/>
    <property type="project" value="InterPro"/>
</dbReference>
<sequence>MKFIAITLLAFATVTVVLAAEDRRKCRDDEDCEAGECCIRRSTFILDFRKGFCTKFAQEGESCSEEGDHIIGKYLESCPCAEGLACVPTEIEKIFGVTMKIDEKCVVDHTHVPDTTTTNPEEQTEEVSPDE</sequence>
<dbReference type="InterPro" id="IPR001981">
    <property type="entry name" value="Colipase"/>
</dbReference>
<evidence type="ECO:0000256" key="3">
    <source>
        <dbReference type="ARBA" id="ARBA00023157"/>
    </source>
</evidence>
<evidence type="ECO:0000256" key="1">
    <source>
        <dbReference type="ARBA" id="ARBA00004613"/>
    </source>
</evidence>
<protein>
    <recommendedName>
        <fullName evidence="6">Prokineticin domain-containing protein</fullName>
    </recommendedName>
</protein>
<feature type="signal peptide" evidence="5">
    <location>
        <begin position="1"/>
        <end position="19"/>
    </location>
</feature>